<feature type="binding site" evidence="9">
    <location>
        <position position="48"/>
    </location>
    <ligand>
        <name>Zn(2+)</name>
        <dbReference type="ChEBI" id="CHEBI:29105"/>
        <label>1</label>
    </ligand>
</feature>
<evidence type="ECO:0000256" key="4">
    <source>
        <dbReference type="ARBA" id="ARBA00022801"/>
    </source>
</evidence>
<comment type="pathway">
    <text evidence="8 9">Amino-acid degradation; L-tryptophan degradation via kynurenine pathway; L-kynurenine from L-tryptophan: step 2/2.</text>
</comment>
<dbReference type="SUPFAM" id="SSF102198">
    <property type="entry name" value="Putative cyclase"/>
    <property type="match status" value="1"/>
</dbReference>
<feature type="binding site" evidence="9">
    <location>
        <position position="172"/>
    </location>
    <ligand>
        <name>Zn(2+)</name>
        <dbReference type="ChEBI" id="CHEBI:29105"/>
        <label>1</label>
    </ligand>
</feature>
<dbReference type="Gene3D" id="3.50.30.50">
    <property type="entry name" value="Putative cyclase"/>
    <property type="match status" value="1"/>
</dbReference>
<feature type="binding site" evidence="9">
    <location>
        <position position="54"/>
    </location>
    <ligand>
        <name>Zn(2+)</name>
        <dbReference type="ChEBI" id="CHEBI:29105"/>
        <label>1</label>
    </ligand>
</feature>
<evidence type="ECO:0000256" key="6">
    <source>
        <dbReference type="ARBA" id="ARBA00023079"/>
    </source>
</evidence>
<sequence>MSKLWDISQRLRAGLPVWPGDTAFESDPHWVLENGCPVNVGRFRLSTHAGTHADAPLHYDAQGLPIAEVSLEYYIGPCVLIDATVSGALVRPEDIADQLPARVERVLLRTFRQFPHNHWPADFTAVAPETIDLIAARGARLIGIDSPSLDPQNSKTLDAHRAVRRHRMAILEGLVLDGVPAGPYELIAPPLKLDTLDASPVRALLRSI</sequence>
<feature type="binding site" evidence="9">
    <location>
        <position position="172"/>
    </location>
    <ligand>
        <name>Zn(2+)</name>
        <dbReference type="ChEBI" id="CHEBI:29105"/>
        <label>2</label>
    </ligand>
</feature>
<keyword evidence="5 9" id="KW-0862">Zinc</keyword>
<dbReference type="GO" id="GO:0004328">
    <property type="term" value="F:formamidase activity"/>
    <property type="evidence" value="ECO:0007669"/>
    <property type="project" value="InterPro"/>
</dbReference>
<comment type="cofactor">
    <cofactor evidence="9">
        <name>Zn(2+)</name>
        <dbReference type="ChEBI" id="CHEBI:29105"/>
    </cofactor>
    <text evidence="9">Binds 2 zinc ions per subunit.</text>
</comment>
<protein>
    <recommendedName>
        <fullName evidence="9">Kynurenine formamidase</fullName>
        <shortName evidence="9">KFA</shortName>
        <shortName evidence="9">KFase</shortName>
        <ecNumber evidence="9">3.5.1.9</ecNumber>
    </recommendedName>
    <alternativeName>
        <fullName evidence="9">Arylformamidase</fullName>
    </alternativeName>
    <alternativeName>
        <fullName evidence="9">N-formylkynurenine formamidase</fullName>
        <shortName evidence="9">FKF</shortName>
    </alternativeName>
</protein>
<dbReference type="Pfam" id="PF04199">
    <property type="entry name" value="Cyclase"/>
    <property type="match status" value="1"/>
</dbReference>
<dbReference type="EC" id="3.5.1.9" evidence="9"/>
<keyword evidence="11" id="KW-1185">Reference proteome</keyword>
<dbReference type="FunFam" id="3.50.30.50:FF:000001">
    <property type="entry name" value="Kynurenine formamidase"/>
    <property type="match status" value="1"/>
</dbReference>
<feature type="binding site" evidence="9">
    <location>
        <position position="52"/>
    </location>
    <ligand>
        <name>Zn(2+)</name>
        <dbReference type="ChEBI" id="CHEBI:29105"/>
        <label>1</label>
    </ligand>
</feature>
<organism evidence="10 11">
    <name type="scientific">Marinobacterium aestuarii</name>
    <dbReference type="NCBI Taxonomy" id="1821621"/>
    <lineage>
        <taxon>Bacteria</taxon>
        <taxon>Pseudomonadati</taxon>
        <taxon>Pseudomonadota</taxon>
        <taxon>Gammaproteobacteria</taxon>
        <taxon>Oceanospirillales</taxon>
        <taxon>Oceanospirillaceae</taxon>
        <taxon>Marinobacterium</taxon>
    </lineage>
</organism>
<reference evidence="10 11" key="2">
    <citation type="journal article" date="2018" name="Int. J. Syst. Evol. Microbiol.">
        <title>Marinobacterium aestuarii sp. nov., a benzene-degrading marine bacterium isolated from estuary sediment.</title>
        <authorList>
            <person name="Bae S.S."/>
            <person name="Jung J."/>
            <person name="Chung D."/>
            <person name="Baek K."/>
        </authorList>
    </citation>
    <scope>NUCLEOTIDE SEQUENCE [LARGE SCALE GENOMIC DNA]</scope>
    <source>
        <strain evidence="10 11">ST58-10</strain>
    </source>
</reference>
<dbReference type="GO" id="GO:0004061">
    <property type="term" value="F:arylformamidase activity"/>
    <property type="evidence" value="ECO:0007669"/>
    <property type="project" value="UniProtKB-UniRule"/>
</dbReference>
<evidence type="ECO:0000256" key="9">
    <source>
        <dbReference type="HAMAP-Rule" id="MF_01969"/>
    </source>
</evidence>
<evidence type="ECO:0000256" key="3">
    <source>
        <dbReference type="ARBA" id="ARBA00022723"/>
    </source>
</evidence>
<evidence type="ECO:0000256" key="1">
    <source>
        <dbReference type="ARBA" id="ARBA00002204"/>
    </source>
</evidence>
<evidence type="ECO:0000313" key="10">
    <source>
        <dbReference type="EMBL" id="ANG61884.1"/>
    </source>
</evidence>
<reference evidence="11" key="1">
    <citation type="submission" date="2016-05" db="EMBL/GenBank/DDBJ databases">
        <authorList>
            <person name="Baek K."/>
            <person name="Yang S.-J."/>
        </authorList>
    </citation>
    <scope>NUCLEOTIDE SEQUENCE [LARGE SCALE GENOMIC DNA]</scope>
    <source>
        <strain evidence="11">ST58-10</strain>
    </source>
</reference>
<dbReference type="InterPro" id="IPR037175">
    <property type="entry name" value="KFase_sf"/>
</dbReference>
<name>A0A1A9EUP7_9GAMM</name>
<dbReference type="NCBIfam" id="TIGR03035">
    <property type="entry name" value="trp_arylform"/>
    <property type="match status" value="1"/>
</dbReference>
<feature type="binding site" evidence="9">
    <location>
        <position position="54"/>
    </location>
    <ligand>
        <name>Zn(2+)</name>
        <dbReference type="ChEBI" id="CHEBI:29105"/>
        <label>2</label>
    </ligand>
</feature>
<evidence type="ECO:0000256" key="8">
    <source>
        <dbReference type="ARBA" id="ARBA00060547"/>
    </source>
</evidence>
<accession>A0A1A9EUP7</accession>
<comment type="catalytic activity">
    <reaction evidence="7 9">
        <text>N-formyl-L-kynurenine + H2O = L-kynurenine + formate + H(+)</text>
        <dbReference type="Rhea" id="RHEA:13009"/>
        <dbReference type="ChEBI" id="CHEBI:15377"/>
        <dbReference type="ChEBI" id="CHEBI:15378"/>
        <dbReference type="ChEBI" id="CHEBI:15740"/>
        <dbReference type="ChEBI" id="CHEBI:57959"/>
        <dbReference type="ChEBI" id="CHEBI:58629"/>
        <dbReference type="EC" id="3.5.1.9"/>
    </reaction>
</comment>
<dbReference type="Proteomes" id="UP000078070">
    <property type="component" value="Chromosome"/>
</dbReference>
<dbReference type="GO" id="GO:0008270">
    <property type="term" value="F:zinc ion binding"/>
    <property type="evidence" value="ECO:0007669"/>
    <property type="project" value="UniProtKB-UniRule"/>
</dbReference>
<keyword evidence="6 9" id="KW-0823">Tryptophan catabolism</keyword>
<evidence type="ECO:0000313" key="11">
    <source>
        <dbReference type="Proteomes" id="UP000078070"/>
    </source>
</evidence>
<dbReference type="PANTHER" id="PTHR31118:SF32">
    <property type="entry name" value="KYNURENINE FORMAMIDASE"/>
    <property type="match status" value="1"/>
</dbReference>
<feature type="active site" description="Proton donor/acceptor" evidence="9">
    <location>
        <position position="58"/>
    </location>
</feature>
<dbReference type="RefSeq" id="WP_067378920.1">
    <property type="nucleotide sequence ID" value="NZ_CP015839.1"/>
</dbReference>
<evidence type="ECO:0000256" key="2">
    <source>
        <dbReference type="ARBA" id="ARBA00011738"/>
    </source>
</evidence>
<dbReference type="STRING" id="1821621.A8C75_04885"/>
<dbReference type="OrthoDB" id="7067800at2"/>
<evidence type="ECO:0000256" key="5">
    <source>
        <dbReference type="ARBA" id="ARBA00022833"/>
    </source>
</evidence>
<gene>
    <name evidence="9" type="primary">kynB</name>
    <name evidence="10" type="ORF">A8C75_04885</name>
</gene>
<dbReference type="UniPathway" id="UPA00333">
    <property type="reaction ID" value="UER00454"/>
</dbReference>
<dbReference type="AlphaFoldDB" id="A0A1A9EUP7"/>
<dbReference type="GO" id="GO:0019441">
    <property type="term" value="P:L-tryptophan catabolic process to kynurenine"/>
    <property type="evidence" value="ECO:0007669"/>
    <property type="project" value="UniProtKB-UniRule"/>
</dbReference>
<feature type="binding site" evidence="9">
    <location>
        <position position="18"/>
    </location>
    <ligand>
        <name>substrate</name>
    </ligand>
</feature>
<comment type="similarity">
    <text evidence="9">Belongs to the Cyclase 1 superfamily. KynB family.</text>
</comment>
<proteinExistence type="inferred from homology"/>
<dbReference type="InterPro" id="IPR007325">
    <property type="entry name" value="KFase/CYL"/>
</dbReference>
<comment type="function">
    <text evidence="1 9">Catalyzes the hydrolysis of N-formyl-L-kynurenine to L-kynurenine, the second step in the kynurenine pathway of tryptophan degradation.</text>
</comment>
<dbReference type="HAMAP" id="MF_01969">
    <property type="entry name" value="KynB"/>
    <property type="match status" value="1"/>
</dbReference>
<dbReference type="EMBL" id="CP015839">
    <property type="protein sequence ID" value="ANG61884.1"/>
    <property type="molecule type" value="Genomic_DNA"/>
</dbReference>
<dbReference type="KEGG" id="mars:A8C75_04885"/>
<comment type="subunit">
    <text evidence="2 9">Homodimer.</text>
</comment>
<feature type="binding site" evidence="9">
    <location>
        <position position="160"/>
    </location>
    <ligand>
        <name>Zn(2+)</name>
        <dbReference type="ChEBI" id="CHEBI:29105"/>
        <label>2</label>
    </ligand>
</feature>
<keyword evidence="3 9" id="KW-0479">Metal-binding</keyword>
<evidence type="ECO:0000256" key="7">
    <source>
        <dbReference type="ARBA" id="ARBA00048496"/>
    </source>
</evidence>
<dbReference type="InterPro" id="IPR017484">
    <property type="entry name" value="Kynurenine_formamidase_bac"/>
</dbReference>
<dbReference type="PANTHER" id="PTHR31118">
    <property type="entry name" value="CYCLASE-LIKE PROTEIN 2"/>
    <property type="match status" value="1"/>
</dbReference>
<keyword evidence="4 9" id="KW-0378">Hydrolase</keyword>